<dbReference type="Proteomes" id="UP000707477">
    <property type="component" value="Unassembled WGS sequence"/>
</dbReference>
<evidence type="ECO:0000313" key="2">
    <source>
        <dbReference type="Proteomes" id="UP000707477"/>
    </source>
</evidence>
<proteinExistence type="predicted"/>
<dbReference type="InterPro" id="IPR003718">
    <property type="entry name" value="OsmC/Ohr_fam"/>
</dbReference>
<accession>A0ABX1L4A9</accession>
<sequence length="145" mass="15718">MASYQATARKIPSSLQVDVHSRGIHTTIDEPESLGGTNTGMNPVELVLSSLGASLQETAARLATENKFKYEQMTVDLEGDLDAAGFVGDPDIRNGFQEIRYSLQFKTQAGQAECEKFADLVTQNCPIEGMLSHGVTVALDRIEIV</sequence>
<reference evidence="1 2" key="1">
    <citation type="submission" date="2020-03" db="EMBL/GenBank/DDBJ databases">
        <authorList>
            <person name="Zhang Z."/>
            <person name="Guo Z."/>
            <person name="Hou Q."/>
            <person name="Shen X."/>
        </authorList>
    </citation>
    <scope>NUCLEOTIDE SEQUENCE [LARGE SCALE GENOMIC DNA]</scope>
    <source>
        <strain evidence="1 2">HBUAS51329</strain>
    </source>
</reference>
<dbReference type="PANTHER" id="PTHR35368:SF1">
    <property type="entry name" value="HYDROPEROXIDE REDUCTASE"/>
    <property type="match status" value="1"/>
</dbReference>
<dbReference type="SUPFAM" id="SSF82784">
    <property type="entry name" value="OsmC-like"/>
    <property type="match status" value="1"/>
</dbReference>
<dbReference type="EMBL" id="JAAVSD010000015">
    <property type="protein sequence ID" value="NLR29860.1"/>
    <property type="molecule type" value="Genomic_DNA"/>
</dbReference>
<evidence type="ECO:0000313" key="1">
    <source>
        <dbReference type="EMBL" id="NLR29860.1"/>
    </source>
</evidence>
<dbReference type="RefSeq" id="WP_168849587.1">
    <property type="nucleotide sequence ID" value="NZ_JAAVSD010000015.1"/>
</dbReference>
<dbReference type="InterPro" id="IPR015946">
    <property type="entry name" value="KH_dom-like_a/b"/>
</dbReference>
<dbReference type="InterPro" id="IPR052924">
    <property type="entry name" value="OsmC/Ohr_hydroprdx_reductase"/>
</dbReference>
<dbReference type="Gene3D" id="3.30.300.20">
    <property type="match status" value="1"/>
</dbReference>
<protein>
    <submittedName>
        <fullName evidence="1">OsmC family protein</fullName>
    </submittedName>
</protein>
<dbReference type="PANTHER" id="PTHR35368">
    <property type="entry name" value="HYDROPEROXIDE REDUCTASE"/>
    <property type="match status" value="1"/>
</dbReference>
<dbReference type="InterPro" id="IPR036102">
    <property type="entry name" value="OsmC/Ohrsf"/>
</dbReference>
<organism evidence="1 2">
    <name type="scientific">Levilactobacillus tujiorum</name>
    <dbReference type="NCBI Taxonomy" id="2912243"/>
    <lineage>
        <taxon>Bacteria</taxon>
        <taxon>Bacillati</taxon>
        <taxon>Bacillota</taxon>
        <taxon>Bacilli</taxon>
        <taxon>Lactobacillales</taxon>
        <taxon>Lactobacillaceae</taxon>
        <taxon>Levilactobacillus</taxon>
    </lineage>
</organism>
<name>A0ABX1L4A9_9LACO</name>
<comment type="caution">
    <text evidence="1">The sequence shown here is derived from an EMBL/GenBank/DDBJ whole genome shotgun (WGS) entry which is preliminary data.</text>
</comment>
<keyword evidence="2" id="KW-1185">Reference proteome</keyword>
<dbReference type="Pfam" id="PF02566">
    <property type="entry name" value="OsmC"/>
    <property type="match status" value="1"/>
</dbReference>
<gene>
    <name evidence="1" type="ORF">HEQ44_06640</name>
</gene>